<feature type="region of interest" description="Disordered" evidence="1">
    <location>
        <begin position="48"/>
        <end position="106"/>
    </location>
</feature>
<evidence type="ECO:0000256" key="1">
    <source>
        <dbReference type="SAM" id="MobiDB-lite"/>
    </source>
</evidence>
<comment type="caution">
    <text evidence="2">The sequence shown here is derived from an EMBL/GenBank/DDBJ whole genome shotgun (WGS) entry which is preliminary data.</text>
</comment>
<feature type="compositionally biased region" description="Polar residues" evidence="1">
    <location>
        <begin position="68"/>
        <end position="78"/>
    </location>
</feature>
<reference evidence="2" key="1">
    <citation type="journal article" date="2019" name="Sci. Rep.">
        <title>Draft genome of Tanacetum cinerariifolium, the natural source of mosquito coil.</title>
        <authorList>
            <person name="Yamashiro T."/>
            <person name="Shiraishi A."/>
            <person name="Satake H."/>
            <person name="Nakayama K."/>
        </authorList>
    </citation>
    <scope>NUCLEOTIDE SEQUENCE</scope>
</reference>
<evidence type="ECO:0000313" key="2">
    <source>
        <dbReference type="EMBL" id="GFD29888.1"/>
    </source>
</evidence>
<gene>
    <name evidence="2" type="ORF">Tci_901857</name>
</gene>
<dbReference type="AlphaFoldDB" id="A0A699V8H0"/>
<accession>A0A699V8H0</accession>
<proteinExistence type="predicted"/>
<name>A0A699V8H0_TANCI</name>
<sequence>MQRPRHRHGRYAGDFGDIDQRETGGLLRHGRHVQGLHLRPMTPRVHREDHAVERPRVDQVRPDEESALTITPMHSGSRTPDRPSRKENESVFPGDIRLAVQRPHQG</sequence>
<organism evidence="2">
    <name type="scientific">Tanacetum cinerariifolium</name>
    <name type="common">Dalmatian daisy</name>
    <name type="synonym">Chrysanthemum cinerariifolium</name>
    <dbReference type="NCBI Taxonomy" id="118510"/>
    <lineage>
        <taxon>Eukaryota</taxon>
        <taxon>Viridiplantae</taxon>
        <taxon>Streptophyta</taxon>
        <taxon>Embryophyta</taxon>
        <taxon>Tracheophyta</taxon>
        <taxon>Spermatophyta</taxon>
        <taxon>Magnoliopsida</taxon>
        <taxon>eudicotyledons</taxon>
        <taxon>Gunneridae</taxon>
        <taxon>Pentapetalae</taxon>
        <taxon>asterids</taxon>
        <taxon>campanulids</taxon>
        <taxon>Asterales</taxon>
        <taxon>Asteraceae</taxon>
        <taxon>Asteroideae</taxon>
        <taxon>Anthemideae</taxon>
        <taxon>Anthemidinae</taxon>
        <taxon>Tanacetum</taxon>
    </lineage>
</organism>
<feature type="compositionally biased region" description="Basic and acidic residues" evidence="1">
    <location>
        <begin position="79"/>
        <end position="89"/>
    </location>
</feature>
<protein>
    <submittedName>
        <fullName evidence="2">Uncharacterized protein</fullName>
    </submittedName>
</protein>
<dbReference type="EMBL" id="BKCJ011398922">
    <property type="protein sequence ID" value="GFD29888.1"/>
    <property type="molecule type" value="Genomic_DNA"/>
</dbReference>
<feature type="compositionally biased region" description="Basic and acidic residues" evidence="1">
    <location>
        <begin position="48"/>
        <end position="64"/>
    </location>
</feature>
<feature type="non-terminal residue" evidence="2">
    <location>
        <position position="106"/>
    </location>
</feature>